<dbReference type="EC" id="2.7.11.1" evidence="1"/>
<dbReference type="InterPro" id="IPR047222">
    <property type="entry name" value="KaiC_C"/>
</dbReference>
<dbReference type="NCBIfam" id="TIGR02655">
    <property type="entry name" value="circ_KaiC"/>
    <property type="match status" value="1"/>
</dbReference>
<evidence type="ECO:0000256" key="4">
    <source>
        <dbReference type="ARBA" id="ARBA00022737"/>
    </source>
</evidence>
<dbReference type="CDD" id="cd19484">
    <property type="entry name" value="KaiC_C"/>
    <property type="match status" value="1"/>
</dbReference>
<dbReference type="GO" id="GO:0004674">
    <property type="term" value="F:protein serine/threonine kinase activity"/>
    <property type="evidence" value="ECO:0007669"/>
    <property type="project" value="UniProtKB-EC"/>
</dbReference>
<dbReference type="NCBIfam" id="NF006799">
    <property type="entry name" value="PRK09302.1"/>
    <property type="match status" value="1"/>
</dbReference>
<protein>
    <recommendedName>
        <fullName evidence="1">non-specific serine/threonine protein kinase</fullName>
        <ecNumber evidence="1">2.7.11.1</ecNumber>
    </recommendedName>
</protein>
<sequence length="503" mass="55127">MVEGLKKTPTGIRGFDFIADGGLPQGRTVLVAGSAGSGKTVFATQFLAAGVQVEGENGVFVTFEEHPKDLRRNMVSFGWDIPTLEAEGKWAFVDASPEPAQEVEIIGDYDFGALLARIEHAAHSVGAKRIVLDSIGCVFSHFPNLSRVRYELFRIASALREMNLTAVLTAERTDEYGDIARYGVEEFVADSVVILRNVLEDEKRRRTIEILKLRGTTHRKGEYPFTVIPYEGIIVIPLSAIELKQRSANVRVTSGNPDLDRMCGGGLFRDSIILISGATGTGKTLMVTHFVSGAAASGERCLLLAYEESREQLGRNAIGWGVDFDSLEKQGKLKVVCEYPESASLEDHVIHIKEQIDSFKPTRVAIDSVSALERISTIRGFREFVLAVTSFIKHKEITGLFTATTPTLTGGSSVTETHISSITDTIILLRYVELYGEMRRGVTVLKMRGSPHEKEIRELSIDHTGMHIGAPFRNVAGILAGNPVQIAVAEMERLDQLFTSVGS</sequence>
<keyword evidence="5" id="KW-0418">Kinase</keyword>
<dbReference type="Pfam" id="PF06745">
    <property type="entry name" value="ATPase"/>
    <property type="match status" value="2"/>
</dbReference>
<dbReference type="CDD" id="cd19485">
    <property type="entry name" value="KaiC-N"/>
    <property type="match status" value="1"/>
</dbReference>
<dbReference type="GO" id="GO:0006355">
    <property type="term" value="P:regulation of DNA-templated transcription"/>
    <property type="evidence" value="ECO:0007669"/>
    <property type="project" value="InterPro"/>
</dbReference>
<dbReference type="GO" id="GO:0042752">
    <property type="term" value="P:regulation of circadian rhythm"/>
    <property type="evidence" value="ECO:0007669"/>
    <property type="project" value="InterPro"/>
</dbReference>
<evidence type="ECO:0000313" key="8">
    <source>
        <dbReference type="EMBL" id="SUS07491.1"/>
    </source>
</evidence>
<evidence type="ECO:0000256" key="3">
    <source>
        <dbReference type="ARBA" id="ARBA00022679"/>
    </source>
</evidence>
<dbReference type="GO" id="GO:0000287">
    <property type="term" value="F:magnesium ion binding"/>
    <property type="evidence" value="ECO:0007669"/>
    <property type="project" value="InterPro"/>
</dbReference>
<dbReference type="InterPro" id="IPR047221">
    <property type="entry name" value="KaiC_N"/>
</dbReference>
<dbReference type="SUPFAM" id="SSF52540">
    <property type="entry name" value="P-loop containing nucleoside triphosphate hydrolases"/>
    <property type="match status" value="2"/>
</dbReference>
<organism evidence="8">
    <name type="scientific">metagenome</name>
    <dbReference type="NCBI Taxonomy" id="256318"/>
    <lineage>
        <taxon>unclassified sequences</taxon>
        <taxon>metagenomes</taxon>
    </lineage>
</organism>
<dbReference type="PANTHER" id="PTHR42926">
    <property type="match status" value="1"/>
</dbReference>
<gene>
    <name evidence="8" type="ORF">DF3PB_4480003</name>
</gene>
<evidence type="ECO:0000256" key="6">
    <source>
        <dbReference type="ARBA" id="ARBA00022801"/>
    </source>
</evidence>
<dbReference type="AlphaFoldDB" id="A0A380TIG4"/>
<dbReference type="PIRSF" id="PIRSF039117">
    <property type="entry name" value="KaiC"/>
    <property type="match status" value="1"/>
</dbReference>
<accession>A0A380TIG4</accession>
<name>A0A380TIG4_9ZZZZ</name>
<dbReference type="GO" id="GO:0016787">
    <property type="term" value="F:hydrolase activity"/>
    <property type="evidence" value="ECO:0007669"/>
    <property type="project" value="UniProtKB-KW"/>
</dbReference>
<feature type="domain" description="KaiC" evidence="7">
    <location>
        <begin position="250"/>
        <end position="482"/>
    </location>
</feature>
<dbReference type="InterPro" id="IPR051347">
    <property type="entry name" value="Circadian_clock_KaiC-rel"/>
</dbReference>
<reference evidence="8" key="1">
    <citation type="submission" date="2018-07" db="EMBL/GenBank/DDBJ databases">
        <authorList>
            <person name="Quirk P.G."/>
            <person name="Krulwich T.A."/>
        </authorList>
    </citation>
    <scope>NUCLEOTIDE SEQUENCE</scope>
</reference>
<keyword evidence="4" id="KW-0677">Repeat</keyword>
<keyword evidence="3" id="KW-0808">Transferase</keyword>
<evidence type="ECO:0000259" key="7">
    <source>
        <dbReference type="PROSITE" id="PS51146"/>
    </source>
</evidence>
<dbReference type="InterPro" id="IPR013503">
    <property type="entry name" value="Circadian_KaiC_bact"/>
</dbReference>
<dbReference type="EMBL" id="UIDG01000388">
    <property type="protein sequence ID" value="SUS07491.1"/>
    <property type="molecule type" value="Genomic_DNA"/>
</dbReference>
<dbReference type="InterPro" id="IPR010624">
    <property type="entry name" value="KaiC_dom"/>
</dbReference>
<keyword evidence="6" id="KW-0378">Hydrolase</keyword>
<dbReference type="PANTHER" id="PTHR42926:SF1">
    <property type="entry name" value="CIRCADIAN CLOCK OSCILLATOR PROTEIN KAIC 1"/>
    <property type="match status" value="1"/>
</dbReference>
<evidence type="ECO:0000256" key="1">
    <source>
        <dbReference type="ARBA" id="ARBA00012513"/>
    </source>
</evidence>
<keyword evidence="2" id="KW-0597">Phosphoprotein</keyword>
<dbReference type="GO" id="GO:0005524">
    <property type="term" value="F:ATP binding"/>
    <property type="evidence" value="ECO:0007669"/>
    <property type="project" value="InterPro"/>
</dbReference>
<dbReference type="InterPro" id="IPR030665">
    <property type="entry name" value="KaiC"/>
</dbReference>
<proteinExistence type="predicted"/>
<dbReference type="Gene3D" id="3.40.50.300">
    <property type="entry name" value="P-loop containing nucleotide triphosphate hydrolases"/>
    <property type="match status" value="2"/>
</dbReference>
<evidence type="ECO:0000256" key="5">
    <source>
        <dbReference type="ARBA" id="ARBA00022777"/>
    </source>
</evidence>
<dbReference type="PROSITE" id="PS51146">
    <property type="entry name" value="KAIC"/>
    <property type="match status" value="2"/>
</dbReference>
<evidence type="ECO:0000256" key="2">
    <source>
        <dbReference type="ARBA" id="ARBA00022553"/>
    </source>
</evidence>
<dbReference type="GO" id="GO:0003677">
    <property type="term" value="F:DNA binding"/>
    <property type="evidence" value="ECO:0007669"/>
    <property type="project" value="InterPro"/>
</dbReference>
<dbReference type="InterPro" id="IPR014774">
    <property type="entry name" value="KaiC-like_dom"/>
</dbReference>
<feature type="domain" description="KaiC" evidence="7">
    <location>
        <begin position="6"/>
        <end position="249"/>
    </location>
</feature>
<dbReference type="InterPro" id="IPR027417">
    <property type="entry name" value="P-loop_NTPase"/>
</dbReference>